<dbReference type="AlphaFoldDB" id="A0A6N7VU74"/>
<keyword evidence="1" id="KW-1133">Transmembrane helix</keyword>
<dbReference type="Gene3D" id="1.20.1250.20">
    <property type="entry name" value="MFS general substrate transporter like domains"/>
    <property type="match status" value="1"/>
</dbReference>
<evidence type="ECO:0000313" key="3">
    <source>
        <dbReference type="Proteomes" id="UP000470875"/>
    </source>
</evidence>
<feature type="transmembrane region" description="Helical" evidence="1">
    <location>
        <begin position="63"/>
        <end position="81"/>
    </location>
</feature>
<feature type="transmembrane region" description="Helical" evidence="1">
    <location>
        <begin position="93"/>
        <end position="115"/>
    </location>
</feature>
<accession>A0A6N7VU74</accession>
<keyword evidence="1" id="KW-0472">Membrane</keyword>
<keyword evidence="3" id="KW-1185">Reference proteome</keyword>
<sequence>MLGVGFWLVATTDVSVYWLIVALVPMGFGAGTMSASNQTQAMRDVPPAHGGTADGLQQMTQRITTAIGNALITGVVFSVYADGSSVSNWLWGATAELGVIAIFIIAALLLAILFWRSPRTTQPA</sequence>
<evidence type="ECO:0000313" key="2">
    <source>
        <dbReference type="EMBL" id="MSS85327.1"/>
    </source>
</evidence>
<proteinExistence type="predicted"/>
<organism evidence="2 3">
    <name type="scientific">Scrofimicrobium canadense</name>
    <dbReference type="NCBI Taxonomy" id="2652290"/>
    <lineage>
        <taxon>Bacteria</taxon>
        <taxon>Bacillati</taxon>
        <taxon>Actinomycetota</taxon>
        <taxon>Actinomycetes</taxon>
        <taxon>Actinomycetales</taxon>
        <taxon>Actinomycetaceae</taxon>
        <taxon>Scrofimicrobium</taxon>
    </lineage>
</organism>
<evidence type="ECO:0000256" key="1">
    <source>
        <dbReference type="SAM" id="Phobius"/>
    </source>
</evidence>
<keyword evidence="1" id="KW-0812">Transmembrane</keyword>
<protein>
    <submittedName>
        <fullName evidence="2">MFS transporter</fullName>
    </submittedName>
</protein>
<feature type="transmembrane region" description="Helical" evidence="1">
    <location>
        <begin position="15"/>
        <end position="33"/>
    </location>
</feature>
<dbReference type="SUPFAM" id="SSF103473">
    <property type="entry name" value="MFS general substrate transporter"/>
    <property type="match status" value="1"/>
</dbReference>
<dbReference type="Proteomes" id="UP000470875">
    <property type="component" value="Unassembled WGS sequence"/>
</dbReference>
<comment type="caution">
    <text evidence="2">The sequence shown here is derived from an EMBL/GenBank/DDBJ whole genome shotgun (WGS) entry which is preliminary data.</text>
</comment>
<name>A0A6N7VU74_9ACTO</name>
<gene>
    <name evidence="2" type="ORF">FYJ24_11305</name>
</gene>
<dbReference type="RefSeq" id="WP_154546482.1">
    <property type="nucleotide sequence ID" value="NZ_VULO01000015.1"/>
</dbReference>
<dbReference type="InterPro" id="IPR036259">
    <property type="entry name" value="MFS_trans_sf"/>
</dbReference>
<dbReference type="EMBL" id="VULO01000015">
    <property type="protein sequence ID" value="MSS85327.1"/>
    <property type="molecule type" value="Genomic_DNA"/>
</dbReference>
<reference evidence="2 3" key="1">
    <citation type="submission" date="2019-08" db="EMBL/GenBank/DDBJ databases">
        <title>In-depth cultivation of the pig gut microbiome towards novel bacterial diversity and tailored functional studies.</title>
        <authorList>
            <person name="Wylensek D."/>
            <person name="Hitch T.C.A."/>
            <person name="Clavel T."/>
        </authorList>
    </citation>
    <scope>NUCLEOTIDE SEQUENCE [LARGE SCALE GENOMIC DNA]</scope>
    <source>
        <strain evidence="2 3">WB03_NA08</strain>
    </source>
</reference>